<dbReference type="AlphaFoldDB" id="A0A7Z0WPJ1"/>
<dbReference type="EMBL" id="MSIF01000008">
    <property type="protein sequence ID" value="OLF09832.1"/>
    <property type="molecule type" value="Genomic_DNA"/>
</dbReference>
<protein>
    <recommendedName>
        <fullName evidence="3">Ectoine hydroxylase</fullName>
    </recommendedName>
</protein>
<dbReference type="OrthoDB" id="9791262at2"/>
<dbReference type="Gene3D" id="2.60.120.620">
    <property type="entry name" value="q2cbj1_9rhob like domain"/>
    <property type="match status" value="1"/>
</dbReference>
<dbReference type="Proteomes" id="UP000185696">
    <property type="component" value="Unassembled WGS sequence"/>
</dbReference>
<dbReference type="RefSeq" id="WP_075134223.1">
    <property type="nucleotide sequence ID" value="NZ_MSIF01000008.1"/>
</dbReference>
<keyword evidence="2" id="KW-1185">Reference proteome</keyword>
<dbReference type="PANTHER" id="PTHR20883:SF48">
    <property type="entry name" value="ECTOINE DIOXYGENASE"/>
    <property type="match status" value="1"/>
</dbReference>
<comment type="caution">
    <text evidence="1">The sequence shown here is derived from an EMBL/GenBank/DDBJ whole genome shotgun (WGS) entry which is preliminary data.</text>
</comment>
<dbReference type="Pfam" id="PF05721">
    <property type="entry name" value="PhyH"/>
    <property type="match status" value="1"/>
</dbReference>
<dbReference type="GO" id="GO:0016706">
    <property type="term" value="F:2-oxoglutarate-dependent dioxygenase activity"/>
    <property type="evidence" value="ECO:0007669"/>
    <property type="project" value="UniProtKB-ARBA"/>
</dbReference>
<organism evidence="1 2">
    <name type="scientific">Actinophytocola xinjiangensis</name>
    <dbReference type="NCBI Taxonomy" id="485602"/>
    <lineage>
        <taxon>Bacteria</taxon>
        <taxon>Bacillati</taxon>
        <taxon>Actinomycetota</taxon>
        <taxon>Actinomycetes</taxon>
        <taxon>Pseudonocardiales</taxon>
        <taxon>Pseudonocardiaceae</taxon>
    </lineage>
</organism>
<reference evidence="1 2" key="1">
    <citation type="submission" date="2016-12" db="EMBL/GenBank/DDBJ databases">
        <title>The draft genome sequence of Actinophytocola xinjiangensis.</title>
        <authorList>
            <person name="Wang W."/>
            <person name="Yuan L."/>
        </authorList>
    </citation>
    <scope>NUCLEOTIDE SEQUENCE [LARGE SCALE GENOMIC DNA]</scope>
    <source>
        <strain evidence="1 2">CGMCC 4.4663</strain>
    </source>
</reference>
<dbReference type="GO" id="GO:0005506">
    <property type="term" value="F:iron ion binding"/>
    <property type="evidence" value="ECO:0007669"/>
    <property type="project" value="UniProtKB-ARBA"/>
</dbReference>
<dbReference type="SUPFAM" id="SSF51197">
    <property type="entry name" value="Clavaminate synthase-like"/>
    <property type="match status" value="1"/>
</dbReference>
<name>A0A7Z0WPJ1_9PSEU</name>
<dbReference type="InterPro" id="IPR008775">
    <property type="entry name" value="Phytyl_CoA_dOase-like"/>
</dbReference>
<proteinExistence type="predicted"/>
<accession>A0A7Z0WPJ1</accession>
<evidence type="ECO:0008006" key="3">
    <source>
        <dbReference type="Google" id="ProtNLM"/>
    </source>
</evidence>
<gene>
    <name evidence="1" type="ORF">BLA60_18880</name>
</gene>
<dbReference type="PANTHER" id="PTHR20883">
    <property type="entry name" value="PHYTANOYL-COA DIOXYGENASE DOMAIN CONTAINING 1"/>
    <property type="match status" value="1"/>
</dbReference>
<sequence>MPLDDTQLDRYRQEGYLVVDSLFAPAEIEVLLAAFARDARVEGPQRILEEDGTGVRAVYASHLRQPEFADLVRSPRVLGVARQLLDDELYLYQLKINAKPALGGERWAWHQDFPAWRIMDDLPAPRLVNVAVFLDDVTEFNGPVVYVPGSHQAGTLADTRRGPARSAQHLDPDDIALRPDQLAGLMGRHGMVSPKGPAGTVVFFSPQIVHGSAQNMSPHARRLLILTFNEVTNQPRHRGAPRAEYLVGRDTTPLVVAGGTLTGAAR</sequence>
<evidence type="ECO:0000313" key="2">
    <source>
        <dbReference type="Proteomes" id="UP000185696"/>
    </source>
</evidence>
<evidence type="ECO:0000313" key="1">
    <source>
        <dbReference type="EMBL" id="OLF09832.1"/>
    </source>
</evidence>